<dbReference type="Gene3D" id="3.10.20.90">
    <property type="entry name" value="Phosphatidylinositol 3-kinase Catalytic Subunit, Chain A, domain 1"/>
    <property type="match status" value="1"/>
</dbReference>
<dbReference type="InterPro" id="IPR045226">
    <property type="entry name" value="Dsc3"/>
</dbReference>
<feature type="compositionally biased region" description="Low complexity" evidence="1">
    <location>
        <begin position="131"/>
        <end position="147"/>
    </location>
</feature>
<dbReference type="GO" id="GO:0005783">
    <property type="term" value="C:endoplasmic reticulum"/>
    <property type="evidence" value="ECO:0007669"/>
    <property type="project" value="TreeGrafter"/>
</dbReference>
<dbReference type="AlphaFoldDB" id="A0A7S3Q7I5"/>
<proteinExistence type="predicted"/>
<feature type="region of interest" description="Disordered" evidence="1">
    <location>
        <begin position="271"/>
        <end position="306"/>
    </location>
</feature>
<feature type="transmembrane region" description="Helical" evidence="2">
    <location>
        <begin position="382"/>
        <end position="402"/>
    </location>
</feature>
<feature type="compositionally biased region" description="Acidic residues" evidence="1">
    <location>
        <begin position="291"/>
        <end position="302"/>
    </location>
</feature>
<dbReference type="Pfam" id="PF13373">
    <property type="entry name" value="Dsc3_C"/>
    <property type="match status" value="1"/>
</dbReference>
<feature type="region of interest" description="Disordered" evidence="1">
    <location>
        <begin position="123"/>
        <end position="178"/>
    </location>
</feature>
<keyword evidence="2" id="KW-0812">Transmembrane</keyword>
<keyword evidence="2" id="KW-1133">Transmembrane helix</keyword>
<accession>A0A7S3Q7I5</accession>
<feature type="compositionally biased region" description="Low complexity" evidence="1">
    <location>
        <begin position="272"/>
        <end position="290"/>
    </location>
</feature>
<sequence length="438" mass="47837">MINNNTQKEVPPEENHTSQTTSTTSSLSPKNKTIRIQIKASNIPTDVIIHTPLHTATDKKPLTVANLKDLIRSHPTLSSSTRGRYLRLIFSGRLLAPDDAALDTFRLKDKCVVHAVIAAAGVRGGNQAALSRPSSSSSSSSSNNRNRNSVEPRPHGTGLGISSERRTAGHRANRNRRILRGVGVGEDGLVISRVRGQGESRSDDEDEHDNEDDELEAGRERMGFDRLRADGLSRSEISALRIYFARNIDRFIAQRHLAGIGDSTTDINADGTATTSTNVANNTNSNSNNDGDNEEDEDDDPDETARRQRLRMEDEWMERQGPHSEFRLNLPSATNTLMNGSTGTLRRRGLYGSYPGGGRGGVGTSGSIDPMYAGPLGNDRDFIVGCCLGFMMGFIMMLWVWIPTVKHRTKVGILTGICFHMIINIMNKDEASGAAAAR</sequence>
<feature type="compositionally biased region" description="Low complexity" evidence="1">
    <location>
        <begin position="17"/>
        <end position="28"/>
    </location>
</feature>
<gene>
    <name evidence="4" type="ORF">CDEB00056_LOCUS12842</name>
</gene>
<feature type="compositionally biased region" description="Acidic residues" evidence="1">
    <location>
        <begin position="202"/>
        <end position="215"/>
    </location>
</feature>
<dbReference type="GO" id="GO:0044695">
    <property type="term" value="C:Dsc E3 ubiquitin ligase complex"/>
    <property type="evidence" value="ECO:0007669"/>
    <property type="project" value="InterPro"/>
</dbReference>
<feature type="region of interest" description="Disordered" evidence="1">
    <location>
        <begin position="1"/>
        <end position="31"/>
    </location>
</feature>
<feature type="compositionally biased region" description="Basic residues" evidence="1">
    <location>
        <begin position="168"/>
        <end position="178"/>
    </location>
</feature>
<dbReference type="InterPro" id="IPR025390">
    <property type="entry name" value="Dsc3_C"/>
</dbReference>
<evidence type="ECO:0000256" key="1">
    <source>
        <dbReference type="SAM" id="MobiDB-lite"/>
    </source>
</evidence>
<dbReference type="SUPFAM" id="SSF54236">
    <property type="entry name" value="Ubiquitin-like"/>
    <property type="match status" value="1"/>
</dbReference>
<dbReference type="PANTHER" id="PTHR28049">
    <property type="entry name" value="TRANSMEMBRANE PROTEIN YOR223W"/>
    <property type="match status" value="1"/>
</dbReference>
<dbReference type="PROSITE" id="PS50053">
    <property type="entry name" value="UBIQUITIN_2"/>
    <property type="match status" value="1"/>
</dbReference>
<dbReference type="PANTHER" id="PTHR28049:SF1">
    <property type="entry name" value="DSC E3 UBIQUITIN LIGASE COMPLEX SUBUNIT 3"/>
    <property type="match status" value="1"/>
</dbReference>
<reference evidence="4" key="1">
    <citation type="submission" date="2021-01" db="EMBL/GenBank/DDBJ databases">
        <authorList>
            <person name="Corre E."/>
            <person name="Pelletier E."/>
            <person name="Niang G."/>
            <person name="Scheremetjew M."/>
            <person name="Finn R."/>
            <person name="Kale V."/>
            <person name="Holt S."/>
            <person name="Cochrane G."/>
            <person name="Meng A."/>
            <person name="Brown T."/>
            <person name="Cohen L."/>
        </authorList>
    </citation>
    <scope>NUCLEOTIDE SEQUENCE</scope>
    <source>
        <strain evidence="4">MM31A-1</strain>
    </source>
</reference>
<keyword evidence="2" id="KW-0472">Membrane</keyword>
<evidence type="ECO:0000313" key="4">
    <source>
        <dbReference type="EMBL" id="CAE0467989.1"/>
    </source>
</evidence>
<dbReference type="InterPro" id="IPR029071">
    <property type="entry name" value="Ubiquitin-like_domsf"/>
</dbReference>
<evidence type="ECO:0000256" key="2">
    <source>
        <dbReference type="SAM" id="Phobius"/>
    </source>
</evidence>
<dbReference type="InterPro" id="IPR000626">
    <property type="entry name" value="Ubiquitin-like_dom"/>
</dbReference>
<dbReference type="EMBL" id="HBIO01016671">
    <property type="protein sequence ID" value="CAE0467989.1"/>
    <property type="molecule type" value="Transcribed_RNA"/>
</dbReference>
<dbReference type="InterPro" id="IPR019413">
    <property type="entry name" value="Dsc3_ub-like_dom"/>
</dbReference>
<feature type="domain" description="Ubiquitin-like" evidence="3">
    <location>
        <begin position="63"/>
        <end position="122"/>
    </location>
</feature>
<name>A0A7S3Q7I5_9STRA</name>
<dbReference type="Pfam" id="PF10302">
    <property type="entry name" value="Dsc3_N"/>
    <property type="match status" value="1"/>
</dbReference>
<feature type="region of interest" description="Disordered" evidence="1">
    <location>
        <begin position="190"/>
        <end position="219"/>
    </location>
</feature>
<evidence type="ECO:0000259" key="3">
    <source>
        <dbReference type="PROSITE" id="PS50053"/>
    </source>
</evidence>
<protein>
    <recommendedName>
        <fullName evidence="3">Ubiquitin-like domain-containing protein</fullName>
    </recommendedName>
</protein>
<organism evidence="4">
    <name type="scientific">Chaetoceros debilis</name>
    <dbReference type="NCBI Taxonomy" id="122233"/>
    <lineage>
        <taxon>Eukaryota</taxon>
        <taxon>Sar</taxon>
        <taxon>Stramenopiles</taxon>
        <taxon>Ochrophyta</taxon>
        <taxon>Bacillariophyta</taxon>
        <taxon>Coscinodiscophyceae</taxon>
        <taxon>Chaetocerotophycidae</taxon>
        <taxon>Chaetocerotales</taxon>
        <taxon>Chaetocerotaceae</taxon>
        <taxon>Chaetoceros</taxon>
    </lineage>
</organism>